<proteinExistence type="predicted"/>
<keyword evidence="2" id="KW-1185">Reference proteome</keyword>
<name>A0A7Y4LZD3_9BRAD</name>
<evidence type="ECO:0000313" key="1">
    <source>
        <dbReference type="EMBL" id="NOJ44443.1"/>
    </source>
</evidence>
<gene>
    <name evidence="1" type="ORF">HCN58_33700</name>
</gene>
<dbReference type="AlphaFoldDB" id="A0A7Y4LZD3"/>
<accession>A0A7Y4LZD3</accession>
<protein>
    <submittedName>
        <fullName evidence="1">Uncharacterized protein</fullName>
    </submittedName>
</protein>
<sequence>MQTELNKVVTALHEFYARETFLLERDVGERALTHRLAVQFEKQFPGWEIDCEYDRLGDRTLRLPHGSIVSTDDHLAKSIYPDIVVHQRAIPNNLLAVEVRKSANHQPLEHDQHKLRALTDPHLWFAYWIGVLLTLGKTHVTASEVYTSGVLDHALSGWFAGRLKDAGLSAG</sequence>
<dbReference type="Proteomes" id="UP000544122">
    <property type="component" value="Unassembled WGS sequence"/>
</dbReference>
<reference evidence="1 2" key="1">
    <citation type="submission" date="2020-03" db="EMBL/GenBank/DDBJ databases">
        <title>Bradyrhizobium diversity isolated from nodules of Indigofera sp.</title>
        <authorList>
            <person name="Klepa M."/>
            <person name="Helene L."/>
            <person name="Hungria M."/>
        </authorList>
    </citation>
    <scope>NUCLEOTIDE SEQUENCE [LARGE SCALE GENOMIC DNA]</scope>
    <source>
        <strain evidence="1 2">WSM 1791</strain>
    </source>
</reference>
<evidence type="ECO:0000313" key="2">
    <source>
        <dbReference type="Proteomes" id="UP000544122"/>
    </source>
</evidence>
<comment type="caution">
    <text evidence="1">The sequence shown here is derived from an EMBL/GenBank/DDBJ whole genome shotgun (WGS) entry which is preliminary data.</text>
</comment>
<dbReference type="EMBL" id="JAAVLX010000016">
    <property type="protein sequence ID" value="NOJ44443.1"/>
    <property type="molecule type" value="Genomic_DNA"/>
</dbReference>
<dbReference type="RefSeq" id="WP_171583626.1">
    <property type="nucleotide sequence ID" value="NZ_JAAVLX010000016.1"/>
</dbReference>
<organism evidence="1 2">
    <name type="scientific">Bradyrhizobium australiense</name>
    <dbReference type="NCBI Taxonomy" id="2721161"/>
    <lineage>
        <taxon>Bacteria</taxon>
        <taxon>Pseudomonadati</taxon>
        <taxon>Pseudomonadota</taxon>
        <taxon>Alphaproteobacteria</taxon>
        <taxon>Hyphomicrobiales</taxon>
        <taxon>Nitrobacteraceae</taxon>
        <taxon>Bradyrhizobium</taxon>
    </lineage>
</organism>